<evidence type="ECO:0000256" key="3">
    <source>
        <dbReference type="ARBA" id="ARBA00022679"/>
    </source>
</evidence>
<dbReference type="EC" id="2.1.1.-" evidence="5"/>
<protein>
    <recommendedName>
        <fullName evidence="5">Protein-lysine N-methyltransferase EFM4</fullName>
        <ecNumber evidence="5">2.1.1.-</ecNumber>
    </recommendedName>
    <alternativeName>
        <fullName evidence="5">Elongation factor methyltransferase 4</fullName>
    </alternativeName>
</protein>
<dbReference type="InterPro" id="IPR029063">
    <property type="entry name" value="SAM-dependent_MTases_sf"/>
</dbReference>
<comment type="caution">
    <text evidence="7">The sequence shown here is derived from an EMBL/GenBank/DDBJ whole genome shotgun (WGS) entry which is preliminary data.</text>
</comment>
<evidence type="ECO:0000259" key="6">
    <source>
        <dbReference type="Pfam" id="PF13847"/>
    </source>
</evidence>
<name>A0A2U1JDF0_SMIAN</name>
<keyword evidence="5" id="KW-0813">Transport</keyword>
<dbReference type="GO" id="GO:0016192">
    <property type="term" value="P:vesicle-mediated transport"/>
    <property type="evidence" value="ECO:0007669"/>
    <property type="project" value="UniProtKB-UniRule"/>
</dbReference>
<evidence type="ECO:0000256" key="2">
    <source>
        <dbReference type="ARBA" id="ARBA00022603"/>
    </source>
</evidence>
<keyword evidence="3 5" id="KW-0808">Transferase</keyword>
<dbReference type="Proteomes" id="UP000245591">
    <property type="component" value="Unassembled WGS sequence"/>
</dbReference>
<evidence type="ECO:0000256" key="1">
    <source>
        <dbReference type="ARBA" id="ARBA00022490"/>
    </source>
</evidence>
<dbReference type="EMBL" id="MBFU01000037">
    <property type="protein sequence ID" value="PWA03045.1"/>
    <property type="molecule type" value="Genomic_DNA"/>
</dbReference>
<evidence type="ECO:0000313" key="8">
    <source>
        <dbReference type="Proteomes" id="UP000245591"/>
    </source>
</evidence>
<dbReference type="InterPro" id="IPR026635">
    <property type="entry name" value="Efm4/METTL10"/>
</dbReference>
<dbReference type="CDD" id="cd02440">
    <property type="entry name" value="AdoMet_MTases"/>
    <property type="match status" value="1"/>
</dbReference>
<dbReference type="GO" id="GO:0032259">
    <property type="term" value="P:methylation"/>
    <property type="evidence" value="ECO:0007669"/>
    <property type="project" value="UniProtKB-KW"/>
</dbReference>
<proteinExistence type="inferred from homology"/>
<dbReference type="GO" id="GO:0016279">
    <property type="term" value="F:protein-lysine N-methyltransferase activity"/>
    <property type="evidence" value="ECO:0007669"/>
    <property type="project" value="UniProtKB-UniRule"/>
</dbReference>
<dbReference type="Gene3D" id="3.40.50.150">
    <property type="entry name" value="Vaccinia Virus protein VP39"/>
    <property type="match status" value="1"/>
</dbReference>
<dbReference type="AlphaFoldDB" id="A0A2U1JDF0"/>
<evidence type="ECO:0000313" key="7">
    <source>
        <dbReference type="EMBL" id="PWA03045.1"/>
    </source>
</evidence>
<dbReference type="GO" id="GO:0005737">
    <property type="term" value="C:cytoplasm"/>
    <property type="evidence" value="ECO:0007669"/>
    <property type="project" value="UniProtKB-SubCell"/>
</dbReference>
<keyword evidence="4 5" id="KW-0949">S-adenosyl-L-methionine</keyword>
<keyword evidence="8" id="KW-1185">Reference proteome</keyword>
<organism evidence="7 8">
    <name type="scientific">Smittium angustum</name>
    <dbReference type="NCBI Taxonomy" id="133377"/>
    <lineage>
        <taxon>Eukaryota</taxon>
        <taxon>Fungi</taxon>
        <taxon>Fungi incertae sedis</taxon>
        <taxon>Zoopagomycota</taxon>
        <taxon>Kickxellomycotina</taxon>
        <taxon>Harpellomycetes</taxon>
        <taxon>Harpellales</taxon>
        <taxon>Legeriomycetaceae</taxon>
        <taxon>Smittium</taxon>
    </lineage>
</organism>
<dbReference type="SUPFAM" id="SSF53335">
    <property type="entry name" value="S-adenosyl-L-methionine-dependent methyltransferases"/>
    <property type="match status" value="1"/>
</dbReference>
<dbReference type="InterPro" id="IPR025714">
    <property type="entry name" value="Methyltranfer_dom"/>
</dbReference>
<dbReference type="Pfam" id="PF13847">
    <property type="entry name" value="Methyltransf_31"/>
    <property type="match status" value="1"/>
</dbReference>
<dbReference type="PANTHER" id="PTHR12843:SF5">
    <property type="entry name" value="EEF1A LYSINE METHYLTRANSFERASE 2"/>
    <property type="match status" value="1"/>
</dbReference>
<accession>A0A2U1JDF0</accession>
<dbReference type="HAMAP" id="MF_03188">
    <property type="entry name" value="Methyltr_EFM4"/>
    <property type="match status" value="1"/>
</dbReference>
<comment type="function">
    <text evidence="5">S-adenosyl-L-methionine-dependent protein-lysine N-methyltransferase that mono- and dimethylates elongation factor 1-alpha at 'Lys-316'. May play a role in intracellular transport.</text>
</comment>
<feature type="domain" description="Methyltransferase" evidence="6">
    <location>
        <begin position="60"/>
        <end position="225"/>
    </location>
</feature>
<evidence type="ECO:0000256" key="5">
    <source>
        <dbReference type="HAMAP-Rule" id="MF_03188"/>
    </source>
</evidence>
<evidence type="ECO:0000256" key="4">
    <source>
        <dbReference type="ARBA" id="ARBA00022691"/>
    </source>
</evidence>
<dbReference type="PANTHER" id="PTHR12843">
    <property type="entry name" value="PROTEIN-LYSINE N-METHYLTRANSFERASE METTL10"/>
    <property type="match status" value="1"/>
</dbReference>
<keyword evidence="1 5" id="KW-0963">Cytoplasm</keyword>
<comment type="similarity">
    <text evidence="5">Belongs to the class I-like SAM-binding methyltransferase superfamily. EFM4 family.</text>
</comment>
<comment type="subcellular location">
    <subcellularLocation>
        <location evidence="5">Cytoplasm</location>
    </subcellularLocation>
</comment>
<keyword evidence="2 5" id="KW-0489">Methyltransferase</keyword>
<sequence>MEQSSEFGASELGTKQYWDNRYATELENYKDHKDIGEVWFGEDIAEKVVDWVEDLGTSFKNKPLIDIGCGNAHLLFMLSDLGYTCLVGTDYSKLAIDLATNISENTENSKNIKFIQANILEPNSSAKMCDELSNMKSNDTKCMKYSIILDKGTFDAICLKPVDESNKDEISKLSKKITEDQDKNNTTTDFTARNSYIDFIRNIIEPSEGIFLITSCNWTEDELKNHFGTHFLPVGRINHRSFTFGGIKGQTVSSVAFKLK</sequence>
<gene>
    <name evidence="5" type="primary">EFM4</name>
    <name evidence="7" type="ORF">BB558_000802</name>
</gene>
<reference evidence="7 8" key="1">
    <citation type="journal article" date="2018" name="MBio">
        <title>Comparative Genomics Reveals the Core Gene Toolbox for the Fungus-Insect Symbiosis.</title>
        <authorList>
            <person name="Wang Y."/>
            <person name="Stata M."/>
            <person name="Wang W."/>
            <person name="Stajich J.E."/>
            <person name="White M.M."/>
            <person name="Moncalvo J.M."/>
        </authorList>
    </citation>
    <scope>NUCLEOTIDE SEQUENCE [LARGE SCALE GENOMIC DNA]</scope>
    <source>
        <strain evidence="7 8">AUS-126-30</strain>
    </source>
</reference>